<gene>
    <name evidence="3" type="ORF">MYXE_43380</name>
</gene>
<feature type="transmembrane region" description="Helical" evidence="2">
    <location>
        <begin position="134"/>
        <end position="160"/>
    </location>
</feature>
<keyword evidence="2" id="KW-1133">Transmembrane helix</keyword>
<dbReference type="EMBL" id="AP022314">
    <property type="protein sequence ID" value="BBU24548.1"/>
    <property type="molecule type" value="Genomic_DNA"/>
</dbReference>
<evidence type="ECO:0000256" key="1">
    <source>
        <dbReference type="SAM" id="MobiDB-lite"/>
    </source>
</evidence>
<organism evidence="3 4">
    <name type="scientific">Mycobacterium xenopi</name>
    <dbReference type="NCBI Taxonomy" id="1789"/>
    <lineage>
        <taxon>Bacteria</taxon>
        <taxon>Bacillati</taxon>
        <taxon>Actinomycetota</taxon>
        <taxon>Actinomycetes</taxon>
        <taxon>Mycobacteriales</taxon>
        <taxon>Mycobacteriaceae</taxon>
        <taxon>Mycobacterium</taxon>
    </lineage>
</organism>
<name>A0AAD1M2S9_MYCXE</name>
<reference evidence="3 4" key="1">
    <citation type="submission" date="2019-12" db="EMBL/GenBank/DDBJ databases">
        <title>Complete genome sequence of Mycolicibacterium xenopi str. JCM15661T.</title>
        <authorList>
            <person name="Yoshida M."/>
            <person name="Fukano H."/>
            <person name="Asakura T."/>
            <person name="Hoshino Y."/>
        </authorList>
    </citation>
    <scope>NUCLEOTIDE SEQUENCE [LARGE SCALE GENOMIC DNA]</scope>
    <source>
        <strain evidence="3 4">JCM 15661T</strain>
    </source>
</reference>
<sequence length="175" mass="18873">MPDDESQPKTEPYTPTFDTGAISQPLESAADQAAATGRHAAPDPVSTAEASPSEPIPAPVQPVIVPGRYYFLKWWKLALLVGAVWVVAAPIGLGLFYWWYHSINKTPAVFAVLVYVVVCTVAGLMLAMVHDRPLLSALAIAVMSALFASVAAAAPLYGWYYCQRMPHCLVGIIPY</sequence>
<dbReference type="AlphaFoldDB" id="A0AAD1M2S9"/>
<protein>
    <recommendedName>
        <fullName evidence="5">Transmembrane protein</fullName>
    </recommendedName>
</protein>
<evidence type="ECO:0000313" key="3">
    <source>
        <dbReference type="EMBL" id="BBU24548.1"/>
    </source>
</evidence>
<evidence type="ECO:0000256" key="2">
    <source>
        <dbReference type="SAM" id="Phobius"/>
    </source>
</evidence>
<feature type="transmembrane region" description="Helical" evidence="2">
    <location>
        <begin position="106"/>
        <end position="127"/>
    </location>
</feature>
<dbReference type="KEGG" id="mxe:MYXE_43380"/>
<dbReference type="Proteomes" id="UP000464624">
    <property type="component" value="Chromosome"/>
</dbReference>
<feature type="region of interest" description="Disordered" evidence="1">
    <location>
        <begin position="1"/>
        <end position="55"/>
    </location>
</feature>
<keyword evidence="2" id="KW-0472">Membrane</keyword>
<accession>A0AAD1M2S9</accession>
<keyword evidence="2" id="KW-0812">Transmembrane</keyword>
<feature type="transmembrane region" description="Helical" evidence="2">
    <location>
        <begin position="77"/>
        <end position="100"/>
    </location>
</feature>
<proteinExistence type="predicted"/>
<dbReference type="RefSeq" id="WP_003923272.1">
    <property type="nucleotide sequence ID" value="NZ_AP022314.1"/>
</dbReference>
<evidence type="ECO:0000313" key="4">
    <source>
        <dbReference type="Proteomes" id="UP000464624"/>
    </source>
</evidence>
<evidence type="ECO:0008006" key="5">
    <source>
        <dbReference type="Google" id="ProtNLM"/>
    </source>
</evidence>